<comment type="caution">
    <text evidence="1">The sequence shown here is derived from an EMBL/GenBank/DDBJ whole genome shotgun (WGS) entry which is preliminary data.</text>
</comment>
<accession>A0ABQ9Z1M9</accession>
<evidence type="ECO:0000313" key="3">
    <source>
        <dbReference type="Proteomes" id="UP001234178"/>
    </source>
</evidence>
<keyword evidence="3" id="KW-1185">Reference proteome</keyword>
<protein>
    <submittedName>
        <fullName evidence="1">Uncharacterized protein</fullName>
    </submittedName>
</protein>
<evidence type="ECO:0000313" key="1">
    <source>
        <dbReference type="EMBL" id="KAK4006810.1"/>
    </source>
</evidence>
<dbReference type="Proteomes" id="UP001234178">
    <property type="component" value="Unassembled WGS sequence"/>
</dbReference>
<organism evidence="1 3">
    <name type="scientific">Daphnia magna</name>
    <dbReference type="NCBI Taxonomy" id="35525"/>
    <lineage>
        <taxon>Eukaryota</taxon>
        <taxon>Metazoa</taxon>
        <taxon>Ecdysozoa</taxon>
        <taxon>Arthropoda</taxon>
        <taxon>Crustacea</taxon>
        <taxon>Branchiopoda</taxon>
        <taxon>Diplostraca</taxon>
        <taxon>Cladocera</taxon>
        <taxon>Anomopoda</taxon>
        <taxon>Daphniidae</taxon>
        <taxon>Daphnia</taxon>
    </lineage>
</organism>
<proteinExistence type="predicted"/>
<sequence>MQKKSKCKIAIWLEPSLQSCTTDRNEFLDGVDDDESVDGDDTDEVSASAVSISVSSMAQYFVLLGLKKLS</sequence>
<name>A0ABQ9Z1M9_9CRUS</name>
<evidence type="ECO:0000313" key="2">
    <source>
        <dbReference type="EMBL" id="KAK4017828.1"/>
    </source>
</evidence>
<dbReference type="EMBL" id="JAOYFB010000002">
    <property type="protein sequence ID" value="KAK4006810.1"/>
    <property type="molecule type" value="Genomic_DNA"/>
</dbReference>
<reference evidence="1 3" key="1">
    <citation type="journal article" date="2023" name="Nucleic Acids Res.">
        <title>The hologenome of Daphnia magna reveals possible DNA methylation and microbiome-mediated evolution of the host genome.</title>
        <authorList>
            <person name="Chaturvedi A."/>
            <person name="Li X."/>
            <person name="Dhandapani V."/>
            <person name="Marshall H."/>
            <person name="Kissane S."/>
            <person name="Cuenca-Cambronero M."/>
            <person name="Asole G."/>
            <person name="Calvet F."/>
            <person name="Ruiz-Romero M."/>
            <person name="Marangio P."/>
            <person name="Guigo R."/>
            <person name="Rago D."/>
            <person name="Mirbahai L."/>
            <person name="Eastwood N."/>
            <person name="Colbourne J.K."/>
            <person name="Zhou J."/>
            <person name="Mallon E."/>
            <person name="Orsini L."/>
        </authorList>
    </citation>
    <scope>NUCLEOTIDE SEQUENCE [LARGE SCALE GENOMIC DNA]</scope>
    <source>
        <strain evidence="1">LRV0_1</strain>
    </source>
</reference>
<gene>
    <name evidence="1" type="ORF">OUZ56_011968</name>
    <name evidence="2" type="ORF">OUZ56_033674</name>
</gene>
<dbReference type="EMBL" id="JAOYFB010000024">
    <property type="protein sequence ID" value="KAK4017828.1"/>
    <property type="molecule type" value="Genomic_DNA"/>
</dbReference>